<accession>A0A366DXZ3</accession>
<comment type="caution">
    <text evidence="1">The sequence shown here is derived from an EMBL/GenBank/DDBJ whole genome shotgun (WGS) entry which is preliminary data.</text>
</comment>
<dbReference type="OrthoDB" id="9790710at2"/>
<evidence type="ECO:0008006" key="3">
    <source>
        <dbReference type="Google" id="ProtNLM"/>
    </source>
</evidence>
<proteinExistence type="predicted"/>
<dbReference type="AlphaFoldDB" id="A0A366DXZ3"/>
<dbReference type="Proteomes" id="UP000252893">
    <property type="component" value="Unassembled WGS sequence"/>
</dbReference>
<evidence type="ECO:0000313" key="1">
    <source>
        <dbReference type="EMBL" id="RBO94953.1"/>
    </source>
</evidence>
<name>A0A366DXZ3_9HYPH</name>
<reference evidence="1 2" key="1">
    <citation type="submission" date="2018-06" db="EMBL/GenBank/DDBJ databases">
        <title>Genomic Encyclopedia of Type Strains, Phase IV (KMG-IV): sequencing the most valuable type-strain genomes for metagenomic binning, comparative biology and taxonomic classification.</title>
        <authorList>
            <person name="Goeker M."/>
        </authorList>
    </citation>
    <scope>NUCLEOTIDE SEQUENCE [LARGE SCALE GENOMIC DNA]</scope>
    <source>
        <strain evidence="1 2">DSM 25619</strain>
    </source>
</reference>
<evidence type="ECO:0000313" key="2">
    <source>
        <dbReference type="Proteomes" id="UP000252893"/>
    </source>
</evidence>
<gene>
    <name evidence="1" type="ORF">DFR47_104315</name>
</gene>
<protein>
    <recommendedName>
        <fullName evidence="3">Acetyltransferase (GNAT) family protein</fullName>
    </recommendedName>
</protein>
<dbReference type="RefSeq" id="WP_147245558.1">
    <property type="nucleotide sequence ID" value="NZ_JBHEEG010000001.1"/>
</dbReference>
<sequence>MKYQVISPATIFDMAELAGAKTQLHWAVVKEMWSGGDTFTLRFDDKLIGLFGLYPIETGAEGWFIVTPDAAKHMHFLISQIRLTLASSSYSEIVVLCTSEAGKRIACLLGFCFIEKTERGEIWHGRNFWRIKQSSRSAKATN</sequence>
<organism evidence="1 2">
    <name type="scientific">Pseudochrobactrum asaccharolyticum</name>
    <dbReference type="NCBI Taxonomy" id="354351"/>
    <lineage>
        <taxon>Bacteria</taxon>
        <taxon>Pseudomonadati</taxon>
        <taxon>Pseudomonadota</taxon>
        <taxon>Alphaproteobacteria</taxon>
        <taxon>Hyphomicrobiales</taxon>
        <taxon>Brucellaceae</taxon>
        <taxon>Pseudochrobactrum</taxon>
    </lineage>
</organism>
<dbReference type="EMBL" id="QNRH01000004">
    <property type="protein sequence ID" value="RBO94953.1"/>
    <property type="molecule type" value="Genomic_DNA"/>
</dbReference>
<keyword evidence="2" id="KW-1185">Reference proteome</keyword>